<keyword evidence="3" id="KW-0472">Membrane</keyword>
<organism evidence="5 6">
    <name type="scientific">Apis cerana cerana</name>
    <name type="common">Oriental honeybee</name>
    <dbReference type="NCBI Taxonomy" id="94128"/>
    <lineage>
        <taxon>Eukaryota</taxon>
        <taxon>Metazoa</taxon>
        <taxon>Ecdysozoa</taxon>
        <taxon>Arthropoda</taxon>
        <taxon>Hexapoda</taxon>
        <taxon>Insecta</taxon>
        <taxon>Pterygota</taxon>
        <taxon>Neoptera</taxon>
        <taxon>Endopterygota</taxon>
        <taxon>Hymenoptera</taxon>
        <taxon>Apocrita</taxon>
        <taxon>Aculeata</taxon>
        <taxon>Apoidea</taxon>
        <taxon>Anthophila</taxon>
        <taxon>Apidae</taxon>
        <taxon>Apis</taxon>
    </lineage>
</organism>
<dbReference type="OrthoDB" id="6256716at2759"/>
<dbReference type="GO" id="GO:0000506">
    <property type="term" value="C:glycosylphosphatidylinositol-N-acetylglucosaminyltransferase (GPI-GnT) complex"/>
    <property type="evidence" value="ECO:0007669"/>
    <property type="project" value="InterPro"/>
</dbReference>
<dbReference type="UniPathway" id="UPA00196"/>
<dbReference type="Proteomes" id="UP000242457">
    <property type="component" value="Unassembled WGS sequence"/>
</dbReference>
<comment type="similarity">
    <text evidence="2">Belongs to the PIGH family.</text>
</comment>
<evidence type="ECO:0000313" key="6">
    <source>
        <dbReference type="Proteomes" id="UP000242457"/>
    </source>
</evidence>
<keyword evidence="5" id="KW-0808">Transferase</keyword>
<dbReference type="InterPro" id="IPR019328">
    <property type="entry name" value="PIGH-H_dom"/>
</dbReference>
<dbReference type="AlphaFoldDB" id="A0A2A3EBK0"/>
<comment type="pathway">
    <text evidence="1">Glycolipid biosynthesis; glycosylphosphatidylinositol-anchor biosynthesis.</text>
</comment>
<proteinExistence type="inferred from homology"/>
<keyword evidence="3" id="KW-0812">Transmembrane</keyword>
<evidence type="ECO:0000313" key="5">
    <source>
        <dbReference type="EMBL" id="PBC29098.1"/>
    </source>
</evidence>
<feature type="domain" description="Phosphatidylinositol N-acetylglucosaminyltransferase subunit H conserved" evidence="4">
    <location>
        <begin position="95"/>
        <end position="163"/>
    </location>
</feature>
<gene>
    <name evidence="5" type="ORF">APICC_07055</name>
</gene>
<protein>
    <submittedName>
        <fullName evidence="5">Phosphatidylinositol N-acetylglucosaminyltransferase subunit H</fullName>
    </submittedName>
</protein>
<keyword evidence="6" id="KW-1185">Reference proteome</keyword>
<accession>A0A2A3EBK0</accession>
<feature type="transmembrane region" description="Helical" evidence="3">
    <location>
        <begin position="45"/>
        <end position="63"/>
    </location>
</feature>
<dbReference type="STRING" id="94128.A0A2A3EBK0"/>
<dbReference type="EMBL" id="KZ288292">
    <property type="protein sequence ID" value="PBC29098.1"/>
    <property type="molecule type" value="Genomic_DNA"/>
</dbReference>
<reference evidence="5 6" key="1">
    <citation type="submission" date="2014-07" db="EMBL/GenBank/DDBJ databases">
        <title>Genomic and transcriptomic analysis on Apis cerana provide comprehensive insights into honey bee biology.</title>
        <authorList>
            <person name="Diao Q."/>
            <person name="Sun L."/>
            <person name="Zheng H."/>
            <person name="Zheng H."/>
            <person name="Xu S."/>
            <person name="Wang S."/>
            <person name="Zeng Z."/>
            <person name="Hu F."/>
            <person name="Su S."/>
            <person name="Wu J."/>
        </authorList>
    </citation>
    <scope>NUCLEOTIDE SEQUENCE [LARGE SCALE GENOMIC DNA]</scope>
    <source>
        <tissue evidence="5">Pupae without intestine</tissue>
    </source>
</reference>
<name>A0A2A3EBK0_APICC</name>
<evidence type="ECO:0000256" key="1">
    <source>
        <dbReference type="ARBA" id="ARBA00004687"/>
    </source>
</evidence>
<evidence type="ECO:0000256" key="2">
    <source>
        <dbReference type="ARBA" id="ARBA00009610"/>
    </source>
</evidence>
<evidence type="ECO:0000256" key="3">
    <source>
        <dbReference type="SAM" id="Phobius"/>
    </source>
</evidence>
<sequence>MSPIFSKNVSSTELFFRTVNGSKLKLIDKSVKTKNVMKFVLYKNIHLNVNITILVLLGTIVLWKTFNIFIPFIGCVLLLVLQFISFITSVNKDILIVVESVGIYIEERRIFYGLNSCEFIPWDTVVDIFINEVIIGQKVLYYLTIIIRDTFNEKDSIKLVPLFQNLIPERRCLEYMYEKLAGLIGPKKKKYHRTTRNEKQFNFEKELMKIIRRIIKNQPPRKQQFCTRNLLVTFNRTSWTRQDKIFAMMKLKKQSLVAFSHAFILTIKLFHSVEMEQNLCKITSFPSNDTLIYQNENSNNIHTYNNKNEKEDKKCLIHSSKNDYSKKDNQYENIFQSNNNIVNDNFKKLSVNEESKKQIMNREDTNKFYKNQNISFEDNNQLSLEKIDRKSNELSDDKIKLNKDNIQKNFVEYKDDFINNTKMLNNNGTFDDINADSANLPYQYLIEKEIENAKRNIKKYGLEEVNEKNTTNYIPSNIMKMQESSCPKRRKYALNNESRSSDITDLVMEGLMFTIRQGKDAVAVIEQKTKLEVDEVLENSEKIEIKKDEKCLRNSSLLGLENLITMIELPKKNESENKYQNVINQEYTLRNKSINKHIFNNIKYPLTNNKINEQNIAEVEHIKWNTCNNSILASTSFSYNNNSLDITNKYCYTETYNDYKCKEDINFIVNKNLKYKEEKEEEEEDIIPEVLQDAIFQPSDLSHKLDKCEDKLQLISNKDLLMDDIDNEELKSEIGKNEFNFHLNKNSHSKIYLKNDNPDYNSSINSVLNETQKLCNNTIYESTYKDTHKLSVPVIISNQVITLDQIPLPLQKMLKNRLSMKQNSLNNENKINKDNIESCNIQLCQVKNNVSNIEVENRNANSNILSKHYQKSIKDNKEICDKNILSPILKKEMKEIKYSDIAKNNVKKELQEQKNYIDKTKLPLMKIKDITQEFYKDLSYLQKKKNLTNQKYLRSRRKSLILNDTRNDEMHIQMVKFFQDITRGAKKYKKL</sequence>
<dbReference type="InterPro" id="IPR044215">
    <property type="entry name" value="PIG-H"/>
</dbReference>
<dbReference type="GO" id="GO:0006506">
    <property type="term" value="P:GPI anchor biosynthetic process"/>
    <property type="evidence" value="ECO:0007669"/>
    <property type="project" value="UniProtKB-UniPathway"/>
</dbReference>
<dbReference type="Pfam" id="PF10181">
    <property type="entry name" value="PIG-H"/>
    <property type="match status" value="1"/>
</dbReference>
<evidence type="ECO:0000259" key="4">
    <source>
        <dbReference type="Pfam" id="PF10181"/>
    </source>
</evidence>
<dbReference type="PANTHER" id="PTHR15231:SF1">
    <property type="entry name" value="PHOSPHATIDYLINOSITOL N-ACETYLGLUCOSAMINYLTRANSFERASE SUBUNIT H"/>
    <property type="match status" value="1"/>
</dbReference>
<dbReference type="GO" id="GO:0016757">
    <property type="term" value="F:glycosyltransferase activity"/>
    <property type="evidence" value="ECO:0007669"/>
    <property type="project" value="UniProtKB-KW"/>
</dbReference>
<keyword evidence="5" id="KW-0328">Glycosyltransferase</keyword>
<keyword evidence="3" id="KW-1133">Transmembrane helix</keyword>
<dbReference type="PANTHER" id="PTHR15231">
    <property type="entry name" value="PHOSPHATIDYLINOSITOL N-ACETYLGLUCOSAMINYLTRANSFERASE SUBUNIT H"/>
    <property type="match status" value="1"/>
</dbReference>
<feature type="transmembrane region" description="Helical" evidence="3">
    <location>
        <begin position="69"/>
        <end position="87"/>
    </location>
</feature>